<name>A0A7V3YLM2_9BACT</name>
<proteinExistence type="predicted"/>
<dbReference type="InterPro" id="IPR005537">
    <property type="entry name" value="RAMP_III_fam"/>
</dbReference>
<dbReference type="InterPro" id="IPR052216">
    <property type="entry name" value="CRISPR_Csm3_endoribonuclease"/>
</dbReference>
<gene>
    <name evidence="3" type="ORF">ENU96_04680</name>
</gene>
<reference evidence="3" key="1">
    <citation type="journal article" date="2020" name="mSystems">
        <title>Genome- and Community-Level Interaction Insights into Carbon Utilization and Element Cycling Functions of Hydrothermarchaeota in Hydrothermal Sediment.</title>
        <authorList>
            <person name="Zhou Z."/>
            <person name="Liu Y."/>
            <person name="Xu W."/>
            <person name="Pan J."/>
            <person name="Luo Z.H."/>
            <person name="Li M."/>
        </authorList>
    </citation>
    <scope>NUCLEOTIDE SEQUENCE [LARGE SCALE GENOMIC DNA]</scope>
    <source>
        <strain evidence="3">SpSt-716</strain>
    </source>
</reference>
<dbReference type="AlphaFoldDB" id="A0A7V3YLM2"/>
<comment type="caution">
    <text evidence="3">The sequence shown here is derived from an EMBL/GenBank/DDBJ whole genome shotgun (WGS) entry which is preliminary data.</text>
</comment>
<keyword evidence="1" id="KW-0051">Antiviral defense</keyword>
<dbReference type="PANTHER" id="PTHR35579:SF3">
    <property type="entry name" value="CRISPR SYSTEM CMS ENDORIBONUCLEASE CSM3"/>
    <property type="match status" value="1"/>
</dbReference>
<accession>A0A7V3YLM2</accession>
<organism evidence="3">
    <name type="scientific">Candidatus Caldatribacterium californiense</name>
    <dbReference type="NCBI Taxonomy" id="1454726"/>
    <lineage>
        <taxon>Bacteria</taxon>
        <taxon>Pseudomonadati</taxon>
        <taxon>Atribacterota</taxon>
        <taxon>Atribacteria</taxon>
        <taxon>Atribacterales</taxon>
        <taxon>Candidatus Caldatribacteriaceae</taxon>
        <taxon>Candidatus Caldatribacterium</taxon>
    </lineage>
</organism>
<evidence type="ECO:0000313" key="3">
    <source>
        <dbReference type="EMBL" id="HGI74952.1"/>
    </source>
</evidence>
<evidence type="ECO:0000256" key="1">
    <source>
        <dbReference type="ARBA" id="ARBA00023118"/>
    </source>
</evidence>
<protein>
    <recommendedName>
        <fullName evidence="2">CRISPR type III-associated protein domain-containing protein</fullName>
    </recommendedName>
</protein>
<sequence>MKRNESKSPTPFFFLPLQGGVSREKPPVCDRFRGYTGRLELSLVVDSKYLFVGSGAFEFGTGKGIGTPDVWWAFCRSNGRLCIPGTSLKGAVRSIVEAISASCVRQVRREETLSSRMYKPCRDPGNLCPACRIFGTTGFRGRVCFADAFPRENVTTEVVKIGELWGPRRSEGRKFYRNGEAAVFSDRKPEKNRWFLEVVPEKTRFETTLFFENLEEGELGLLGYALGWEKKREEERLVLAFRPKIGGAKPRCFGTVQFVPKKVVLFEFSQKALWKSRVLEGQDMHGFLVRCLEASKKIGLIREDALKLLRSMLKDREYSCPQDIY</sequence>
<evidence type="ECO:0000259" key="2">
    <source>
        <dbReference type="Pfam" id="PF03787"/>
    </source>
</evidence>
<dbReference type="Pfam" id="PF03787">
    <property type="entry name" value="RAMPs"/>
    <property type="match status" value="1"/>
</dbReference>
<dbReference type="PANTHER" id="PTHR35579">
    <property type="entry name" value="CRISPR SYSTEM CMS ENDORIBONUCLEASE CSM3"/>
    <property type="match status" value="1"/>
</dbReference>
<feature type="domain" description="CRISPR type III-associated protein" evidence="2">
    <location>
        <begin position="77"/>
        <end position="229"/>
    </location>
</feature>
<dbReference type="GO" id="GO:0051607">
    <property type="term" value="P:defense response to virus"/>
    <property type="evidence" value="ECO:0007669"/>
    <property type="project" value="UniProtKB-KW"/>
</dbReference>
<dbReference type="EMBL" id="DTEN01000189">
    <property type="protein sequence ID" value="HGI74952.1"/>
    <property type="molecule type" value="Genomic_DNA"/>
</dbReference>